<reference evidence="1" key="1">
    <citation type="submission" date="2020-04" db="EMBL/GenBank/DDBJ databases">
        <authorList>
            <person name="Chiriac C."/>
            <person name="Salcher M."/>
            <person name="Ghai R."/>
            <person name="Kavagutti S V."/>
        </authorList>
    </citation>
    <scope>NUCLEOTIDE SEQUENCE</scope>
</reference>
<name>A0A6J5MDM4_9CAUD</name>
<evidence type="ECO:0000313" key="1">
    <source>
        <dbReference type="EMBL" id="CAB4141839.1"/>
    </source>
</evidence>
<dbReference type="EMBL" id="LR796398">
    <property type="protein sequence ID" value="CAB4141839.1"/>
    <property type="molecule type" value="Genomic_DNA"/>
</dbReference>
<protein>
    <submittedName>
        <fullName evidence="1">Uncharacterized protein</fullName>
    </submittedName>
</protein>
<sequence>MAITGFTGQRLGTLQTVALNTSTPATITPPDGADFIIIEVHNSVAHVTFDGTNPTTSVGFKLPTNTTCKIEVGQDCTLKIIATTGTPNAFWQAFKTKKDNDA</sequence>
<organism evidence="1">
    <name type="scientific">uncultured Caudovirales phage</name>
    <dbReference type="NCBI Taxonomy" id="2100421"/>
    <lineage>
        <taxon>Viruses</taxon>
        <taxon>Duplodnaviria</taxon>
        <taxon>Heunggongvirae</taxon>
        <taxon>Uroviricota</taxon>
        <taxon>Caudoviricetes</taxon>
        <taxon>Peduoviridae</taxon>
        <taxon>Maltschvirus</taxon>
        <taxon>Maltschvirus maltsch</taxon>
    </lineage>
</organism>
<accession>A0A6J5MDM4</accession>
<gene>
    <name evidence="1" type="ORF">UFOVP422_13</name>
</gene>
<proteinExistence type="predicted"/>